<accession>A0A1F5NSR4</accession>
<evidence type="ECO:0000313" key="1">
    <source>
        <dbReference type="EMBL" id="OGE80687.1"/>
    </source>
</evidence>
<dbReference type="STRING" id="1817822.A2826_01105"/>
<gene>
    <name evidence="1" type="ORF">A2826_01105</name>
</gene>
<evidence type="ECO:0008006" key="3">
    <source>
        <dbReference type="Google" id="ProtNLM"/>
    </source>
</evidence>
<dbReference type="AlphaFoldDB" id="A0A1F5NSR4"/>
<organism evidence="1 2">
    <name type="scientific">Candidatus Doudnabacteria bacterium RIFCSPHIGHO2_01_FULL_43_23</name>
    <dbReference type="NCBI Taxonomy" id="1817822"/>
    <lineage>
        <taxon>Bacteria</taxon>
        <taxon>Candidatus Doudnaibacteriota</taxon>
    </lineage>
</organism>
<dbReference type="EMBL" id="MFEI01000020">
    <property type="protein sequence ID" value="OGE80687.1"/>
    <property type="molecule type" value="Genomic_DNA"/>
</dbReference>
<proteinExistence type="predicted"/>
<protein>
    <recommendedName>
        <fullName evidence="3">ASCH domain-containing protein</fullName>
    </recommendedName>
</protein>
<evidence type="ECO:0000313" key="2">
    <source>
        <dbReference type="Proteomes" id="UP000177912"/>
    </source>
</evidence>
<dbReference type="Gene3D" id="2.30.130.30">
    <property type="entry name" value="Hypothetical protein"/>
    <property type="match status" value="1"/>
</dbReference>
<dbReference type="SUPFAM" id="SSF88697">
    <property type="entry name" value="PUA domain-like"/>
    <property type="match status" value="1"/>
</dbReference>
<name>A0A1F5NSR4_9BACT</name>
<reference evidence="1 2" key="1">
    <citation type="journal article" date="2016" name="Nat. Commun.">
        <title>Thousands of microbial genomes shed light on interconnected biogeochemical processes in an aquifer system.</title>
        <authorList>
            <person name="Anantharaman K."/>
            <person name="Brown C.T."/>
            <person name="Hug L.A."/>
            <person name="Sharon I."/>
            <person name="Castelle C.J."/>
            <person name="Probst A.J."/>
            <person name="Thomas B.C."/>
            <person name="Singh A."/>
            <person name="Wilkins M.J."/>
            <person name="Karaoz U."/>
            <person name="Brodie E.L."/>
            <person name="Williams K.H."/>
            <person name="Hubbard S.S."/>
            <person name="Banfield J.F."/>
        </authorList>
    </citation>
    <scope>NUCLEOTIDE SEQUENCE [LARGE SCALE GENOMIC DNA]</scope>
</reference>
<dbReference type="Proteomes" id="UP000177912">
    <property type="component" value="Unassembled WGS sequence"/>
</dbReference>
<dbReference type="InterPro" id="IPR015947">
    <property type="entry name" value="PUA-like_sf"/>
</dbReference>
<comment type="caution">
    <text evidence="1">The sequence shown here is derived from an EMBL/GenBank/DDBJ whole genome shotgun (WGS) entry which is preliminary data.</text>
</comment>
<sequence length="112" mass="12844">MAKHDLQVKPSVLEQLRQKKTLEVRLGHPWFSTIQAGDEVVFNQEFTRKIAYIRRYRSIKSAVACEDLAKIWPPFEGSEKAAKDLTKLLKHNLRGDVSKLGVLVFELAPLKE</sequence>